<comment type="catalytic activity">
    <reaction evidence="5 6">
        <text>hydrogencarbonate + H(+) = CO2 + H2O</text>
        <dbReference type="Rhea" id="RHEA:10748"/>
        <dbReference type="ChEBI" id="CHEBI:15377"/>
        <dbReference type="ChEBI" id="CHEBI:15378"/>
        <dbReference type="ChEBI" id="CHEBI:16526"/>
        <dbReference type="ChEBI" id="CHEBI:17544"/>
        <dbReference type="EC" id="4.2.1.1"/>
    </reaction>
</comment>
<proteinExistence type="inferred from homology"/>
<evidence type="ECO:0000256" key="6">
    <source>
        <dbReference type="RuleBase" id="RU003956"/>
    </source>
</evidence>
<name>A0ABR6YU08_9FIRM</name>
<dbReference type="InterPro" id="IPR001765">
    <property type="entry name" value="Carbonic_anhydrase"/>
</dbReference>
<reference evidence="7 8" key="1">
    <citation type="journal article" date="2020" name="mSystems">
        <title>Defining Genomic and Predicted Metabolic Features of the Acetobacterium Genus.</title>
        <authorList>
            <person name="Ross D.E."/>
            <person name="Marshall C.W."/>
            <person name="Gulliver D."/>
            <person name="May H.D."/>
            <person name="Norman R.S."/>
        </authorList>
    </citation>
    <scope>NUCLEOTIDE SEQUENCE [LARGE SCALE GENOMIC DNA]</scope>
    <source>
        <strain evidence="7 8">DSM 4132</strain>
    </source>
</reference>
<dbReference type="PROSITE" id="PS00704">
    <property type="entry name" value="PROK_CO2_ANHYDRASE_1"/>
    <property type="match status" value="1"/>
</dbReference>
<evidence type="ECO:0000256" key="3">
    <source>
        <dbReference type="ARBA" id="ARBA00022833"/>
    </source>
</evidence>
<keyword evidence="4 6" id="KW-0456">Lyase</keyword>
<dbReference type="EMBL" id="WJBE01000002">
    <property type="protein sequence ID" value="MBC3898585.1"/>
    <property type="molecule type" value="Genomic_DNA"/>
</dbReference>
<dbReference type="InterPro" id="IPR015892">
    <property type="entry name" value="Carbonic_anhydrase_CS"/>
</dbReference>
<dbReference type="RefSeq" id="WP_035356511.1">
    <property type="nucleotide sequence ID" value="NZ_WJBE01000002.1"/>
</dbReference>
<dbReference type="InterPro" id="IPR036874">
    <property type="entry name" value="Carbonic_anhydrase_sf"/>
</dbReference>
<sequence length="191" mass="20574">MCEKKQDVIEAAIERLQKGNQNFVETEKNNGDVSQMVRTKNVEEGQKPYAVVVTCSDSRVPPEHIFSAGIGELFVIRTAGNVIGDFELGSIEYAVGHLGTTVVLVMGHNHCGAVAAAMQGHGHGHINAILEEIQPAIEGEENVGKCENLNIDNSIKRILQSETINSLINAGSVKVLGGKYNLESGAVEFFM</sequence>
<evidence type="ECO:0000256" key="2">
    <source>
        <dbReference type="ARBA" id="ARBA00012925"/>
    </source>
</evidence>
<dbReference type="SMART" id="SM00947">
    <property type="entry name" value="Pro_CA"/>
    <property type="match status" value="1"/>
</dbReference>
<dbReference type="PANTHER" id="PTHR11002:SF79">
    <property type="entry name" value="CARBONIC ANHYDRASE 2"/>
    <property type="match status" value="1"/>
</dbReference>
<keyword evidence="3 6" id="KW-0862">Zinc</keyword>
<evidence type="ECO:0000256" key="5">
    <source>
        <dbReference type="ARBA" id="ARBA00048348"/>
    </source>
</evidence>
<dbReference type="EC" id="4.2.1.1" evidence="2 6"/>
<comment type="function">
    <text evidence="6">Reversible hydration of carbon dioxide.</text>
</comment>
<dbReference type="Proteomes" id="UP000622405">
    <property type="component" value="Unassembled WGS sequence"/>
</dbReference>
<dbReference type="PANTHER" id="PTHR11002">
    <property type="entry name" value="CARBONIC ANHYDRASE"/>
    <property type="match status" value="1"/>
</dbReference>
<evidence type="ECO:0000256" key="1">
    <source>
        <dbReference type="ARBA" id="ARBA00006217"/>
    </source>
</evidence>
<protein>
    <recommendedName>
        <fullName evidence="2 6">Carbonic anhydrase</fullName>
        <ecNumber evidence="2 6">4.2.1.1</ecNumber>
    </recommendedName>
    <alternativeName>
        <fullName evidence="6">Carbonate dehydratase</fullName>
    </alternativeName>
</protein>
<gene>
    <name evidence="7" type="ORF">GH811_03020</name>
</gene>
<comment type="caution">
    <text evidence="7">The sequence shown here is derived from an EMBL/GenBank/DDBJ whole genome shotgun (WGS) entry which is preliminary data.</text>
</comment>
<organism evidence="7 8">
    <name type="scientific">Acetobacterium malicum</name>
    <dbReference type="NCBI Taxonomy" id="52692"/>
    <lineage>
        <taxon>Bacteria</taxon>
        <taxon>Bacillati</taxon>
        <taxon>Bacillota</taxon>
        <taxon>Clostridia</taxon>
        <taxon>Eubacteriales</taxon>
        <taxon>Eubacteriaceae</taxon>
        <taxon>Acetobacterium</taxon>
    </lineage>
</organism>
<dbReference type="Pfam" id="PF00484">
    <property type="entry name" value="Pro_CA"/>
    <property type="match status" value="1"/>
</dbReference>
<accession>A0ABR6YU08</accession>
<evidence type="ECO:0000313" key="7">
    <source>
        <dbReference type="EMBL" id="MBC3898585.1"/>
    </source>
</evidence>
<dbReference type="Gene3D" id="3.40.1050.10">
    <property type="entry name" value="Carbonic anhydrase"/>
    <property type="match status" value="1"/>
</dbReference>
<comment type="similarity">
    <text evidence="1 6">Belongs to the beta-class carbonic anhydrase family.</text>
</comment>
<evidence type="ECO:0000256" key="4">
    <source>
        <dbReference type="ARBA" id="ARBA00023239"/>
    </source>
</evidence>
<evidence type="ECO:0000313" key="8">
    <source>
        <dbReference type="Proteomes" id="UP000622405"/>
    </source>
</evidence>
<dbReference type="PROSITE" id="PS00705">
    <property type="entry name" value="PROK_CO2_ANHYDRASE_2"/>
    <property type="match status" value="1"/>
</dbReference>
<dbReference type="SUPFAM" id="SSF53056">
    <property type="entry name" value="beta-carbonic anhydrase, cab"/>
    <property type="match status" value="1"/>
</dbReference>
<keyword evidence="8" id="KW-1185">Reference proteome</keyword>